<dbReference type="Proteomes" id="UP000002039">
    <property type="component" value="Unassembled WGS sequence"/>
</dbReference>
<evidence type="ECO:0000313" key="1">
    <source>
        <dbReference type="EMBL" id="EEQ91481.2"/>
    </source>
</evidence>
<dbReference type="GeneID" id="69028460"/>
<gene>
    <name evidence="1" type="ORF">BDCG_06601</name>
</gene>
<reference evidence="2" key="1">
    <citation type="journal article" date="2015" name="PLoS Genet.">
        <title>The dynamic genome and transcriptome of the human fungal pathogen Blastomyces and close relative Emmonsia.</title>
        <authorList>
            <person name="Munoz J.F."/>
            <person name="Gauthier G.M."/>
            <person name="Desjardins C.A."/>
            <person name="Gallo J.E."/>
            <person name="Holder J."/>
            <person name="Sullivan T.D."/>
            <person name="Marty A.J."/>
            <person name="Carmen J.C."/>
            <person name="Chen Z."/>
            <person name="Ding L."/>
            <person name="Gujja S."/>
            <person name="Magrini V."/>
            <person name="Misas E."/>
            <person name="Mitreva M."/>
            <person name="Priest M."/>
            <person name="Saif S."/>
            <person name="Whiston E.A."/>
            <person name="Young S."/>
            <person name="Zeng Q."/>
            <person name="Goldman W.E."/>
            <person name="Mardis E.R."/>
            <person name="Taylor J.W."/>
            <person name="McEwen J.G."/>
            <person name="Clay O.K."/>
            <person name="Klein B.S."/>
            <person name="Cuomo C.A."/>
        </authorList>
    </citation>
    <scope>NUCLEOTIDE SEQUENCE [LARGE SCALE GENOMIC DNA]</scope>
    <source>
        <strain evidence="2">ER-3 / ATCC MYA-2586</strain>
    </source>
</reference>
<sequence length="271" mass="31222">MEIPKETPEPYSAILVIEEEWACWDKKAIMKALFDPVEWRDWKLNFAKEQIERFTVAQRPDMVESLKERYLPYVFSTVLLQDLRLQPIAYYRLETLKELYDADWTTLYRTNIKAVMEAYRNGTLKVVSGAVSYWYNGHMKIAPTREPVNLEEELPKWRAEHGPEGIGANRSLLRFPNLLLCLLIRAILRESPMTHAYTNNPICLALPWSGLIHTILVLDDTGSAYLELFNEDCSSLGFDPFMIPSDIVRGSVDLVTACVEIEAQFLATDLN</sequence>
<protein>
    <submittedName>
        <fullName evidence="1">Uncharacterized protein</fullName>
    </submittedName>
</protein>
<evidence type="ECO:0000313" key="2">
    <source>
        <dbReference type="Proteomes" id="UP000002039"/>
    </source>
</evidence>
<keyword evidence="2" id="KW-1185">Reference proteome</keyword>
<accession>A0ABP2F3K7</accession>
<dbReference type="EMBL" id="EQ999979">
    <property type="protein sequence ID" value="EEQ91481.2"/>
    <property type="molecule type" value="Genomic_DNA"/>
</dbReference>
<dbReference type="RefSeq" id="XP_045278011.1">
    <property type="nucleotide sequence ID" value="XM_045422353.1"/>
</dbReference>
<organism evidence="1 2">
    <name type="scientific">Ajellomyces dermatitidis (strain ER-3 / ATCC MYA-2586)</name>
    <name type="common">Blastomyces dermatitidis</name>
    <dbReference type="NCBI Taxonomy" id="559297"/>
    <lineage>
        <taxon>Eukaryota</taxon>
        <taxon>Fungi</taxon>
        <taxon>Dikarya</taxon>
        <taxon>Ascomycota</taxon>
        <taxon>Pezizomycotina</taxon>
        <taxon>Eurotiomycetes</taxon>
        <taxon>Eurotiomycetidae</taxon>
        <taxon>Onygenales</taxon>
        <taxon>Ajellomycetaceae</taxon>
        <taxon>Blastomyces</taxon>
    </lineage>
</organism>
<proteinExistence type="predicted"/>
<name>A0ABP2F3K7_AJEDR</name>